<organism evidence="1">
    <name type="scientific">Schistosoma japonicum</name>
    <name type="common">Blood fluke</name>
    <dbReference type="NCBI Taxonomy" id="6182"/>
    <lineage>
        <taxon>Eukaryota</taxon>
        <taxon>Metazoa</taxon>
        <taxon>Spiralia</taxon>
        <taxon>Lophotrochozoa</taxon>
        <taxon>Platyhelminthes</taxon>
        <taxon>Trematoda</taxon>
        <taxon>Digenea</taxon>
        <taxon>Strigeidida</taxon>
        <taxon>Schistosomatoidea</taxon>
        <taxon>Schistosomatidae</taxon>
        <taxon>Schistosoma</taxon>
    </lineage>
</organism>
<proteinExistence type="evidence at transcript level"/>
<protein>
    <submittedName>
        <fullName evidence="1">Uncharacterized protein</fullName>
    </submittedName>
</protein>
<evidence type="ECO:0000313" key="1">
    <source>
        <dbReference type="EMBL" id="AAX24954.1"/>
    </source>
</evidence>
<dbReference type="AlphaFoldDB" id="Q5C5X0"/>
<accession>Q5C5X0</accession>
<dbReference type="EMBL" id="AY809065">
    <property type="protein sequence ID" value="AAX24954.1"/>
    <property type="molecule type" value="mRNA"/>
</dbReference>
<reference evidence="1" key="2">
    <citation type="journal article" date="2006" name="PLoS Pathog.">
        <title>New perspectives on host-parasite interplay by comparative transcriptomic and proteomic analyses of Schistosoma japonicum.</title>
        <authorList>
            <person name="Liu F."/>
            <person name="Lu J."/>
            <person name="Hu W."/>
            <person name="Wang S.Y."/>
            <person name="Cui S.J."/>
            <person name="Chi M."/>
            <person name="Yan Q."/>
            <person name="Wang X.R."/>
            <person name="Song H.D."/>
            <person name="Xu X.N."/>
            <person name="Wang J.J."/>
            <person name="Zhang X.L."/>
            <person name="Zhang X."/>
            <person name="Wang Z.Q."/>
            <person name="Xue C.L."/>
            <person name="Brindley P.J."/>
            <person name="McManus D.P."/>
            <person name="Yang P.Y."/>
            <person name="Feng Z."/>
            <person name="Chen Z."/>
            <person name="Han Z.G."/>
        </authorList>
    </citation>
    <scope>NUCLEOTIDE SEQUENCE</scope>
</reference>
<reference evidence="1" key="1">
    <citation type="submission" date="2005-03" db="EMBL/GenBank/DDBJ databases">
        <authorList>
            <person name="Han Z."/>
        </authorList>
    </citation>
    <scope>NUCLEOTIDE SEQUENCE</scope>
</reference>
<sequence length="43" mass="5066">MNFDKSFLLNRINFKGISINLKIIFSSCEYPVMSWKIALWLSP</sequence>
<name>Q5C5X0_SCHJA</name>